<gene>
    <name evidence="7" type="primary">leuC_17</name>
    <name evidence="7" type="ORF">SDC9_48062</name>
</gene>
<dbReference type="GO" id="GO:0051536">
    <property type="term" value="F:iron-sulfur cluster binding"/>
    <property type="evidence" value="ECO:0007669"/>
    <property type="project" value="UniProtKB-KW"/>
</dbReference>
<dbReference type="InterPro" id="IPR036008">
    <property type="entry name" value="Aconitase_4Fe-4S_dom"/>
</dbReference>
<dbReference type="Pfam" id="PF00330">
    <property type="entry name" value="Aconitase"/>
    <property type="match status" value="1"/>
</dbReference>
<evidence type="ECO:0000256" key="2">
    <source>
        <dbReference type="ARBA" id="ARBA00023004"/>
    </source>
</evidence>
<dbReference type="PANTHER" id="PTHR43822">
    <property type="entry name" value="HOMOACONITASE, MITOCHONDRIAL-RELATED"/>
    <property type="match status" value="1"/>
</dbReference>
<evidence type="ECO:0000256" key="4">
    <source>
        <dbReference type="ARBA" id="ARBA00023239"/>
    </source>
</evidence>
<protein>
    <submittedName>
        <fullName evidence="7">3-isopropylmalate dehydratase large subunit</fullName>
        <ecNumber evidence="7">4.2.1.33</ecNumber>
    </submittedName>
</protein>
<dbReference type="NCBIfam" id="TIGR02087">
    <property type="entry name" value="LEUD_arch"/>
    <property type="match status" value="1"/>
</dbReference>
<dbReference type="EC" id="4.2.1.33" evidence="7"/>
<keyword evidence="4 7" id="KW-0456">Lyase</keyword>
<dbReference type="GO" id="GO:0170034">
    <property type="term" value="P:L-amino acid biosynthetic process"/>
    <property type="evidence" value="ECO:0007669"/>
    <property type="project" value="UniProtKB-ARBA"/>
</dbReference>
<dbReference type="GO" id="GO:0170038">
    <property type="term" value="P:proteinogenic amino acid biosynthetic process"/>
    <property type="evidence" value="ECO:0007669"/>
    <property type="project" value="UniProtKB-ARBA"/>
</dbReference>
<name>A0A644WDI1_9ZZZZ</name>
<proteinExistence type="predicted"/>
<dbReference type="SUPFAM" id="SSF53732">
    <property type="entry name" value="Aconitase iron-sulfur domain"/>
    <property type="match status" value="1"/>
</dbReference>
<evidence type="ECO:0000256" key="1">
    <source>
        <dbReference type="ARBA" id="ARBA00022723"/>
    </source>
</evidence>
<dbReference type="EMBL" id="VSSQ01000825">
    <property type="protein sequence ID" value="MPM01822.1"/>
    <property type="molecule type" value="Genomic_DNA"/>
</dbReference>
<organism evidence="7">
    <name type="scientific">bioreactor metagenome</name>
    <dbReference type="NCBI Taxonomy" id="1076179"/>
    <lineage>
        <taxon>unclassified sequences</taxon>
        <taxon>metagenomes</taxon>
        <taxon>ecological metagenomes</taxon>
    </lineage>
</organism>
<dbReference type="PRINTS" id="PR00415">
    <property type="entry name" value="ACONITASE"/>
</dbReference>
<dbReference type="GO" id="GO:0046872">
    <property type="term" value="F:metal ion binding"/>
    <property type="evidence" value="ECO:0007669"/>
    <property type="project" value="UniProtKB-KW"/>
</dbReference>
<evidence type="ECO:0000259" key="6">
    <source>
        <dbReference type="Pfam" id="PF00694"/>
    </source>
</evidence>
<dbReference type="SUPFAM" id="SSF52016">
    <property type="entry name" value="LeuD/IlvD-like"/>
    <property type="match status" value="1"/>
</dbReference>
<dbReference type="InterPro" id="IPR011827">
    <property type="entry name" value="LeuD_type2/HacB/DmdB"/>
</dbReference>
<feature type="domain" description="Aconitase A/isopropylmalate dehydratase small subunit swivel" evidence="6">
    <location>
        <begin position="509"/>
        <end position="566"/>
    </location>
</feature>
<feature type="domain" description="Aconitase/3-isopropylmalate dehydratase large subunit alpha/beta/alpha" evidence="5">
    <location>
        <begin position="24"/>
        <end position="423"/>
    </location>
</feature>
<keyword evidence="2" id="KW-0408">Iron</keyword>
<dbReference type="Gene3D" id="3.20.19.10">
    <property type="entry name" value="Aconitase, domain 4"/>
    <property type="match status" value="1"/>
</dbReference>
<sequence length="619" mass="67054">MSHDGDFLRIRLPKNIDMKQTLIEKIIANHSNQKTVKPGDIVDVFIDTRAARDFGGANVVKNIVDNGLKVADPTKTVFTFDCNPTGSDQKYAANQHYCRLFARDNNIKVYDIDSGIGTHLAIEKGLVWPGSTFVSTDSHANIMGAIGSFGQGMGDQDIAATWAKGSVWFKVPESVKIILKGKRPANVSAKDMVLNLLSIFGANKLLGYSVEFYGESVDELTLDERITIASMGTEMGVIILMFPPNEKLLNEIEKLSGKRFEMILADPDAEYVMTQEIDVTAFKPMLALPGHPHDNEAVEGKIGTKIDSAFIGSCTNGRMEDMRIAAAILKGRKVAPGVVMKIVPSTNDIWNQCLEEGLIQIFKDAGALVSNAGCAGCAAGQVGQNGPEEVTLSTGNRNFAGKQGKGYVYLASPAIVAASAVAGVITTPDAIPAKPAEFTNTGKFDTAKAVAKERVAKSNIVEGKVWFIQKDDIDTDMIFHNRYLTITDIKEMGQYSFDNLKGYEDFAKRANAGDIVVTTKNFGAGSSRQQAVDCFKSLGISCIIAESFGAIYERNAINAAMPILTYKAGMMEELGLKDGDIISVNFETGEVINKTSGKTVKINPFYPVQLEIYQNDGLL</sequence>
<dbReference type="PROSITE" id="PS00450">
    <property type="entry name" value="ACONITASE_1"/>
    <property type="match status" value="1"/>
</dbReference>
<evidence type="ECO:0000313" key="7">
    <source>
        <dbReference type="EMBL" id="MPM01822.1"/>
    </source>
</evidence>
<dbReference type="InterPro" id="IPR015931">
    <property type="entry name" value="Acnase/IPM_dHydase_lsu_aba_1/3"/>
</dbReference>
<dbReference type="GO" id="GO:0003861">
    <property type="term" value="F:3-isopropylmalate dehydratase activity"/>
    <property type="evidence" value="ECO:0007669"/>
    <property type="project" value="UniProtKB-EC"/>
</dbReference>
<evidence type="ECO:0000259" key="5">
    <source>
        <dbReference type="Pfam" id="PF00330"/>
    </source>
</evidence>
<keyword evidence="1" id="KW-0479">Metal-binding</keyword>
<keyword evidence="3" id="KW-0411">Iron-sulfur</keyword>
<evidence type="ECO:0000256" key="3">
    <source>
        <dbReference type="ARBA" id="ARBA00023014"/>
    </source>
</evidence>
<dbReference type="NCBIfam" id="NF001614">
    <property type="entry name" value="PRK00402.1"/>
    <property type="match status" value="1"/>
</dbReference>
<dbReference type="InterPro" id="IPR050067">
    <property type="entry name" value="IPM_dehydratase_rel_enz"/>
</dbReference>
<dbReference type="InterPro" id="IPR015928">
    <property type="entry name" value="Aconitase/3IPM_dehydase_swvl"/>
</dbReference>
<dbReference type="AlphaFoldDB" id="A0A644WDI1"/>
<dbReference type="Pfam" id="PF00694">
    <property type="entry name" value="Aconitase_C"/>
    <property type="match status" value="1"/>
</dbReference>
<dbReference type="InterPro" id="IPR000573">
    <property type="entry name" value="AconitaseA/IPMdHydase_ssu_swvl"/>
</dbReference>
<dbReference type="InterPro" id="IPR018136">
    <property type="entry name" value="Aconitase_4Fe-4S_BS"/>
</dbReference>
<reference evidence="7" key="1">
    <citation type="submission" date="2019-08" db="EMBL/GenBank/DDBJ databases">
        <authorList>
            <person name="Kucharzyk K."/>
            <person name="Murdoch R.W."/>
            <person name="Higgins S."/>
            <person name="Loffler F."/>
        </authorList>
    </citation>
    <scope>NUCLEOTIDE SEQUENCE</scope>
</reference>
<dbReference type="InterPro" id="IPR001030">
    <property type="entry name" value="Acoase/IPM_deHydtase_lsu_aba"/>
</dbReference>
<dbReference type="Gene3D" id="3.30.499.10">
    <property type="entry name" value="Aconitase, domain 3"/>
    <property type="match status" value="2"/>
</dbReference>
<accession>A0A644WDI1</accession>
<comment type="caution">
    <text evidence="7">The sequence shown here is derived from an EMBL/GenBank/DDBJ whole genome shotgun (WGS) entry which is preliminary data.</text>
</comment>
<dbReference type="PANTHER" id="PTHR43822:SF2">
    <property type="entry name" value="HOMOACONITASE, MITOCHONDRIAL"/>
    <property type="match status" value="1"/>
</dbReference>